<sequence length="1174" mass="130519">MNVLMPPSKFIKLSHLLITMEPTGNSTVSGERKPIKKTVATSTTAKPNGKSTASSATVMKPSETTAVSCANSMNPNAFTALSSAHGDQVMLFRDVTLGPREAELVFRLIHFWEARNPNTKILIGQEMVLIDEEGTVIQGFVPAGRVGTYEPIAGSVCKLSNFFGSRSKVQYRVADHSATVSFTWNSALTVLENPPVLIPEDRFRFHSYEEFKANCDSKGDLYDYLGHMKLVDGQTITDHTALDEADIARKRHLCVHVQTHDGPVMKLYLWDKAATDFCQKFKYTPSVLLVTTVNPKHLGGTLALSTISSSRVFMDADVQPRKEYLEWLSSNSEIANRIAADVVTKPEPVTLEELFSYIRQEASKVTWFECTVTIDNVVQGSAWYYISCGGCNSKAVKGPTSLICNNKKCVKSEVTGVAQYLTRISVYDKSEQAVFVILGDAGNELTGKHATNGGVGVDNCVPVPQALLDTIGQTRKFIVKVSDHNLTAKTQTITVTKILPPEVPLPLSSNGISKTGETLEGQLSRQLSTTNPNLLSAGDIYQLSDYMVIPNNRRHKLTPQPFFIRINREASVLKLEHTIPEFPARKFSPLNFMQLIDSATARTYLPDVVGQILIMQDDYPHYPEYQTKLIIGLLINGWMMVKLTLWGNKASLFRQLQAMSHRKYKVVLVTSIIPSICKGKLLLASSSATQFFFDENIKHISGFKSKISIVAVSAHPFLGGLEPTEEDAHRHGDATHRRKGNSYSRIRFPGAYQKILPDMKRGFVYKLNNFYGSRNKAVFRVADHTVTVSFSWNSELSVLRDCHIPFDEDSFRFHSYEEFQANCDLKGDLYDVVGHMKLVNGQSIVEAPVLDEVEIAKARRVLIHIQSHEYWVTVMKLYLWDQAARDFCKKFKSYERTPTVLLVTTVNTKTLGGTLALTSMSSSRVFMDYDVHPTIDYFAWLGANPDIAEQVNAEIVTKRETMTIREIFSYIKQETTKDAFLECTATIDDVVHGSSWYYIACSGCHSKVNKGPTSLICTNNKCEKANVSGVAQYLSKISVYDNSDQAVFVLLGDAGRELPGKPASELVRSYFEANGNEKVNHEAPVPEALISTIGQKHNFFVKVTEHNFSGKTRSLTVTKILPLDTPPATESSEGNETTAASEETFINHVGSAEGSKRTCDGTDLEEAKRLKRGD</sequence>
<dbReference type="InterPro" id="IPR013955">
    <property type="entry name" value="Rep_factor-A_C"/>
</dbReference>
<feature type="compositionally biased region" description="Polar residues" evidence="6">
    <location>
        <begin position="39"/>
        <end position="59"/>
    </location>
</feature>
<keyword evidence="9" id="KW-1185">Reference proteome</keyword>
<evidence type="ECO:0000256" key="6">
    <source>
        <dbReference type="SAM" id="MobiDB-lite"/>
    </source>
</evidence>
<keyword evidence="3" id="KW-0863">Zinc-finger</keyword>
<keyword evidence="2" id="KW-0479">Metal-binding</keyword>
<name>A0ABQ7ZXC6_BRANA</name>
<evidence type="ECO:0000313" key="8">
    <source>
        <dbReference type="EMBL" id="KAH0884906.1"/>
    </source>
</evidence>
<comment type="caution">
    <text evidence="8">The sequence shown here is derived from an EMBL/GenBank/DDBJ whole genome shotgun (WGS) entry which is preliminary data.</text>
</comment>
<feature type="domain" description="Replication factor A C-terminal" evidence="7">
    <location>
        <begin position="980"/>
        <end position="1125"/>
    </location>
</feature>
<dbReference type="InterPro" id="IPR047192">
    <property type="entry name" value="Euk_RPA1_DBD_C"/>
</dbReference>
<dbReference type="Gene3D" id="2.40.50.140">
    <property type="entry name" value="Nucleic acid-binding proteins"/>
    <property type="match status" value="5"/>
</dbReference>
<dbReference type="Proteomes" id="UP000824890">
    <property type="component" value="Unassembled WGS sequence"/>
</dbReference>
<evidence type="ECO:0000259" key="7">
    <source>
        <dbReference type="Pfam" id="PF08646"/>
    </source>
</evidence>
<protein>
    <recommendedName>
        <fullName evidence="7">Replication factor A C-terminal domain-containing protein</fullName>
    </recommendedName>
</protein>
<feature type="compositionally biased region" description="Basic and acidic residues" evidence="6">
    <location>
        <begin position="1154"/>
        <end position="1174"/>
    </location>
</feature>
<reference evidence="8 9" key="1">
    <citation type="submission" date="2021-05" db="EMBL/GenBank/DDBJ databases">
        <title>Genome Assembly of Synthetic Allotetraploid Brassica napus Reveals Homoeologous Exchanges between Subgenomes.</title>
        <authorList>
            <person name="Davis J.T."/>
        </authorList>
    </citation>
    <scope>NUCLEOTIDE SEQUENCE [LARGE SCALE GENOMIC DNA]</scope>
    <source>
        <strain evidence="9">cv. Da-Ae</strain>
        <tissue evidence="8">Seedling</tissue>
    </source>
</reference>
<dbReference type="PANTHER" id="PTHR47165:SF4">
    <property type="entry name" value="OS03G0429900 PROTEIN"/>
    <property type="match status" value="1"/>
</dbReference>
<gene>
    <name evidence="8" type="ORF">HID58_061002</name>
</gene>
<proteinExistence type="inferred from homology"/>
<dbReference type="Pfam" id="PF08646">
    <property type="entry name" value="Rep_fac-A_C"/>
    <property type="match status" value="1"/>
</dbReference>
<feature type="region of interest" description="Disordered" evidence="6">
    <location>
        <begin position="1123"/>
        <end position="1174"/>
    </location>
</feature>
<dbReference type="EMBL" id="JAGKQM010000014">
    <property type="protein sequence ID" value="KAH0884906.1"/>
    <property type="molecule type" value="Genomic_DNA"/>
</dbReference>
<feature type="compositionally biased region" description="Polar residues" evidence="6">
    <location>
        <begin position="1128"/>
        <end position="1141"/>
    </location>
</feature>
<comment type="similarity">
    <text evidence="1">Belongs to the replication factor A protein 1 family.</text>
</comment>
<dbReference type="CDD" id="cd04476">
    <property type="entry name" value="RPA1_DBD_C"/>
    <property type="match status" value="1"/>
</dbReference>
<dbReference type="CDD" id="cd04480">
    <property type="entry name" value="RPA1_DBD_A_like"/>
    <property type="match status" value="1"/>
</dbReference>
<evidence type="ECO:0000256" key="1">
    <source>
        <dbReference type="ARBA" id="ARBA00005690"/>
    </source>
</evidence>
<dbReference type="InterPro" id="IPR012340">
    <property type="entry name" value="NA-bd_OB-fold"/>
</dbReference>
<evidence type="ECO:0000256" key="5">
    <source>
        <dbReference type="ARBA" id="ARBA00023125"/>
    </source>
</evidence>
<keyword evidence="5" id="KW-0238">DNA-binding</keyword>
<evidence type="ECO:0000313" key="9">
    <source>
        <dbReference type="Proteomes" id="UP000824890"/>
    </source>
</evidence>
<feature type="region of interest" description="Disordered" evidence="6">
    <location>
        <begin position="24"/>
        <end position="59"/>
    </location>
</feature>
<accession>A0ABQ7ZXC6</accession>
<evidence type="ECO:0000256" key="4">
    <source>
        <dbReference type="ARBA" id="ARBA00022833"/>
    </source>
</evidence>
<organism evidence="8 9">
    <name type="scientific">Brassica napus</name>
    <name type="common">Rape</name>
    <dbReference type="NCBI Taxonomy" id="3708"/>
    <lineage>
        <taxon>Eukaryota</taxon>
        <taxon>Viridiplantae</taxon>
        <taxon>Streptophyta</taxon>
        <taxon>Embryophyta</taxon>
        <taxon>Tracheophyta</taxon>
        <taxon>Spermatophyta</taxon>
        <taxon>Magnoliopsida</taxon>
        <taxon>eudicotyledons</taxon>
        <taxon>Gunneridae</taxon>
        <taxon>Pentapetalae</taxon>
        <taxon>rosids</taxon>
        <taxon>malvids</taxon>
        <taxon>Brassicales</taxon>
        <taxon>Brassicaceae</taxon>
        <taxon>Brassiceae</taxon>
        <taxon>Brassica</taxon>
    </lineage>
</organism>
<evidence type="ECO:0000256" key="2">
    <source>
        <dbReference type="ARBA" id="ARBA00022723"/>
    </source>
</evidence>
<evidence type="ECO:0000256" key="3">
    <source>
        <dbReference type="ARBA" id="ARBA00022771"/>
    </source>
</evidence>
<keyword evidence="4" id="KW-0862">Zinc</keyword>
<dbReference type="SUPFAM" id="SSF50249">
    <property type="entry name" value="Nucleic acid-binding proteins"/>
    <property type="match status" value="2"/>
</dbReference>
<dbReference type="PANTHER" id="PTHR47165">
    <property type="entry name" value="OS03G0429900 PROTEIN"/>
    <property type="match status" value="1"/>
</dbReference>